<dbReference type="Pfam" id="PF06808">
    <property type="entry name" value="DctM"/>
    <property type="match status" value="3"/>
</dbReference>
<dbReference type="EMBL" id="DOGS01000023">
    <property type="protein sequence ID" value="HBQ47447.1"/>
    <property type="molecule type" value="Genomic_DNA"/>
</dbReference>
<feature type="transmembrane region" description="Helical" evidence="9">
    <location>
        <begin position="358"/>
        <end position="381"/>
    </location>
</feature>
<evidence type="ECO:0000259" key="10">
    <source>
        <dbReference type="Pfam" id="PF06808"/>
    </source>
</evidence>
<dbReference type="GO" id="GO:0005886">
    <property type="term" value="C:plasma membrane"/>
    <property type="evidence" value="ECO:0007669"/>
    <property type="project" value="UniProtKB-SubCell"/>
</dbReference>
<feature type="transmembrane region" description="Helical" evidence="9">
    <location>
        <begin position="78"/>
        <end position="95"/>
    </location>
</feature>
<evidence type="ECO:0000256" key="5">
    <source>
        <dbReference type="ARBA" id="ARBA00022989"/>
    </source>
</evidence>
<comment type="function">
    <text evidence="7">Part of the tripartite ATP-independent periplasmic (TRAP) transport system.</text>
</comment>
<keyword evidence="3 7" id="KW-0997">Cell inner membrane</keyword>
<dbReference type="PANTHER" id="PTHR33362">
    <property type="entry name" value="SIALIC ACID TRAP TRANSPORTER PERMEASE PROTEIN SIAT-RELATED"/>
    <property type="match status" value="1"/>
</dbReference>
<feature type="transmembrane region" description="Helical" evidence="9">
    <location>
        <begin position="165"/>
        <end position="186"/>
    </location>
</feature>
<feature type="coiled-coil region" evidence="8">
    <location>
        <begin position="676"/>
        <end position="703"/>
    </location>
</feature>
<evidence type="ECO:0000256" key="2">
    <source>
        <dbReference type="ARBA" id="ARBA00022475"/>
    </source>
</evidence>
<keyword evidence="6 9" id="KW-0472">Membrane</keyword>
<evidence type="ECO:0000256" key="4">
    <source>
        <dbReference type="ARBA" id="ARBA00022692"/>
    </source>
</evidence>
<keyword evidence="4 9" id="KW-0812">Transmembrane</keyword>
<keyword evidence="8" id="KW-0175">Coiled coil</keyword>
<keyword evidence="7" id="KW-0813">Transport</keyword>
<comment type="caution">
    <text evidence="11">The sequence shown here is derived from an EMBL/GenBank/DDBJ whole genome shotgun (WGS) entry which is preliminary data.</text>
</comment>
<dbReference type="AlphaFoldDB" id="A0A356W1L5"/>
<feature type="transmembrane region" description="Helical" evidence="9">
    <location>
        <begin position="482"/>
        <end position="510"/>
    </location>
</feature>
<evidence type="ECO:0000256" key="3">
    <source>
        <dbReference type="ARBA" id="ARBA00022519"/>
    </source>
</evidence>
<organism evidence="11 12">
    <name type="scientific">Hyphomonas atlantica</name>
    <dbReference type="NCBI Taxonomy" id="1280948"/>
    <lineage>
        <taxon>Bacteria</taxon>
        <taxon>Pseudomonadati</taxon>
        <taxon>Pseudomonadota</taxon>
        <taxon>Alphaproteobacteria</taxon>
        <taxon>Hyphomonadales</taxon>
        <taxon>Hyphomonadaceae</taxon>
        <taxon>Hyphomonas</taxon>
    </lineage>
</organism>
<comment type="subcellular location">
    <subcellularLocation>
        <location evidence="1 7">Cell inner membrane</location>
        <topology evidence="1 7">Multi-pass membrane protein</topology>
    </subcellularLocation>
</comment>
<protein>
    <submittedName>
        <fullName evidence="11">C4-dicarboxylate ABC transporter permease</fullName>
    </submittedName>
</protein>
<feature type="transmembrane region" description="Helical" evidence="9">
    <location>
        <begin position="401"/>
        <end position="421"/>
    </location>
</feature>
<keyword evidence="5 9" id="KW-1133">Transmembrane helix</keyword>
<keyword evidence="2" id="KW-1003">Cell membrane</keyword>
<feature type="transmembrane region" description="Helical" evidence="9">
    <location>
        <begin position="325"/>
        <end position="346"/>
    </location>
</feature>
<gene>
    <name evidence="11" type="ORF">DD728_00950</name>
</gene>
<dbReference type="GO" id="GO:0022857">
    <property type="term" value="F:transmembrane transporter activity"/>
    <property type="evidence" value="ECO:0007669"/>
    <property type="project" value="UniProtKB-UniRule"/>
</dbReference>
<dbReference type="InterPro" id="IPR010656">
    <property type="entry name" value="DctM"/>
</dbReference>
<feature type="domain" description="TRAP C4-dicarboxylate transport system permease DctM subunit" evidence="10">
    <location>
        <begin position="219"/>
        <end position="314"/>
    </location>
</feature>
<evidence type="ECO:0000256" key="8">
    <source>
        <dbReference type="SAM" id="Coils"/>
    </source>
</evidence>
<dbReference type="InterPro" id="IPR004681">
    <property type="entry name" value="TRAP_DctM"/>
</dbReference>
<dbReference type="Proteomes" id="UP000263957">
    <property type="component" value="Unassembled WGS sequence"/>
</dbReference>
<evidence type="ECO:0000256" key="1">
    <source>
        <dbReference type="ARBA" id="ARBA00004429"/>
    </source>
</evidence>
<evidence type="ECO:0000256" key="6">
    <source>
        <dbReference type="ARBA" id="ARBA00023136"/>
    </source>
</evidence>
<dbReference type="PANTHER" id="PTHR33362:SF7">
    <property type="entry name" value="SLL1103 PROTEIN"/>
    <property type="match status" value="1"/>
</dbReference>
<feature type="transmembrane region" description="Helical" evidence="9">
    <location>
        <begin position="227"/>
        <end position="252"/>
    </location>
</feature>
<sequence length="886" mass="94933">MELFFLVLLVVMLAVALGSGFPVAFAIPGSAIVAVGLAAFAGLAVTGNPDAFFIHGGGPSEWLSAGAMNIRGIYNNDGTDVLIAVPLFIFMGLMLEKSRVAEDLLVAMARLFGTVRGGLGVSVVLVGALLAATTSVIGATVIAMGMISLPTMLRNRYSKPMATGIVAATGTLGQIVPPSIVLLILVHQLTTAVNEANAARRALYKTVTGDLLMPSPFDVPSVSAGEMFMGALVPGLVLIALYVLYILVAAYLRPDLAPVHRHTDTSSKNAVAALLIALAPPLTLILLVLGSIITGVATVNQAGAVGAAGAAMMAGYRLREGQRDAFWPTLLAISALVALGIINAFFHVNLRKIEGTADIVGIVLAAVASSALAIALGWSLWRTWATGGTLKRVLEDTTKTTSLVFAILIGAVMLTAAFRGFGGEDLVRDFMRGLPGGFWGQFAVSMIIIFVLGFFLDFLEITVVVVPIIAPILLTDPAANVAAVWFGVMIALNIQTSFLTPPFGFALFYLRGVAPKGVRTLDIYKGVVPFIAIQLLVLGVVAAYPTLVTYLPTRVSLGAETSPPPTNPRLQYCMEEFVRDEFQTNGTTIRQAIGKARNINLEGLPSSLQNELISSFEKAENAFPTMKQITETAAAIHTAAQTYRPVHDRVRRIERDIRRIDKKIEQNRAIVSWASRAASSEEGQRAEERIKALTKERAELAARLPADWTDVRTDMAAKLKAHHDARIRYRRTVDAAHAPVVEAIQAINDGDRVGSLQKALQELKANVEVMPADDLIDRLKTAYGQAALVRHSTEIENALTQARRVLRANPTARTAIAEKVQGALAVVAKERIWRIRAAQEVLGSLMAYETAIAETIGIRGRSRLSDRVASEISNCVATPRDIYLNF</sequence>
<name>A0A356W1L5_9PROT</name>
<evidence type="ECO:0000313" key="12">
    <source>
        <dbReference type="Proteomes" id="UP000263957"/>
    </source>
</evidence>
<evidence type="ECO:0000313" key="11">
    <source>
        <dbReference type="EMBL" id="HBQ47447.1"/>
    </source>
</evidence>
<evidence type="ECO:0000256" key="9">
    <source>
        <dbReference type="SAM" id="Phobius"/>
    </source>
</evidence>
<feature type="domain" description="TRAP C4-dicarboxylate transport system permease DctM subunit" evidence="10">
    <location>
        <begin position="364"/>
        <end position="546"/>
    </location>
</feature>
<accession>A0A356W1L5</accession>
<feature type="transmembrane region" description="Helical" evidence="9">
    <location>
        <begin position="272"/>
        <end position="293"/>
    </location>
</feature>
<evidence type="ECO:0000256" key="7">
    <source>
        <dbReference type="RuleBase" id="RU369079"/>
    </source>
</evidence>
<reference evidence="11 12" key="1">
    <citation type="journal article" date="2018" name="Nat. Biotechnol.">
        <title>A standardized bacterial taxonomy based on genome phylogeny substantially revises the tree of life.</title>
        <authorList>
            <person name="Parks D.H."/>
            <person name="Chuvochina M."/>
            <person name="Waite D.W."/>
            <person name="Rinke C."/>
            <person name="Skarshewski A."/>
            <person name="Chaumeil P.A."/>
            <person name="Hugenholtz P."/>
        </authorList>
    </citation>
    <scope>NUCLEOTIDE SEQUENCE [LARGE SCALE GENOMIC DNA]</scope>
    <source>
        <strain evidence="11">UBA10378</strain>
    </source>
</reference>
<feature type="domain" description="TRAP C4-dicarboxylate transport system permease DctM subunit" evidence="10">
    <location>
        <begin position="10"/>
        <end position="187"/>
    </location>
</feature>
<feature type="transmembrane region" description="Helical" evidence="9">
    <location>
        <begin position="522"/>
        <end position="544"/>
    </location>
</feature>
<feature type="transmembrane region" description="Helical" evidence="9">
    <location>
        <begin position="442"/>
        <end position="470"/>
    </location>
</feature>
<proteinExistence type="predicted"/>